<comment type="caution">
    <text evidence="1">The sequence shown here is derived from an EMBL/GenBank/DDBJ whole genome shotgun (WGS) entry which is preliminary data.</text>
</comment>
<evidence type="ECO:0000313" key="1">
    <source>
        <dbReference type="EMBL" id="GFY07622.1"/>
    </source>
</evidence>
<sequence length="113" mass="12854">MHLVFLLSIWPRCPKEYGLSQPLFDACEGGYTRAFGNGPRYFEPWSSDVDDTSGVTSSPNYHTTPREDVSALDRFSVHRYPTWRGMPRTHDEACHDPIPIPLGYRGHVKSVES</sequence>
<protein>
    <submittedName>
        <fullName evidence="1">Uncharacterized protein</fullName>
    </submittedName>
</protein>
<keyword evidence="2" id="KW-1185">Reference proteome</keyword>
<name>A0A8X6S554_TRICX</name>
<proteinExistence type="predicted"/>
<dbReference type="EMBL" id="BMAU01021276">
    <property type="protein sequence ID" value="GFY07622.1"/>
    <property type="molecule type" value="Genomic_DNA"/>
</dbReference>
<accession>A0A8X6S554</accession>
<dbReference type="Proteomes" id="UP000887159">
    <property type="component" value="Unassembled WGS sequence"/>
</dbReference>
<dbReference type="AlphaFoldDB" id="A0A8X6S554"/>
<gene>
    <name evidence="1" type="ORF">TNCV_4094921</name>
</gene>
<organism evidence="1 2">
    <name type="scientific">Trichonephila clavipes</name>
    <name type="common">Golden silk orbweaver</name>
    <name type="synonym">Nephila clavipes</name>
    <dbReference type="NCBI Taxonomy" id="2585209"/>
    <lineage>
        <taxon>Eukaryota</taxon>
        <taxon>Metazoa</taxon>
        <taxon>Ecdysozoa</taxon>
        <taxon>Arthropoda</taxon>
        <taxon>Chelicerata</taxon>
        <taxon>Arachnida</taxon>
        <taxon>Araneae</taxon>
        <taxon>Araneomorphae</taxon>
        <taxon>Entelegynae</taxon>
        <taxon>Araneoidea</taxon>
        <taxon>Nephilidae</taxon>
        <taxon>Trichonephila</taxon>
    </lineage>
</organism>
<evidence type="ECO:0000313" key="2">
    <source>
        <dbReference type="Proteomes" id="UP000887159"/>
    </source>
</evidence>
<reference evidence="1" key="1">
    <citation type="submission" date="2020-08" db="EMBL/GenBank/DDBJ databases">
        <title>Multicomponent nature underlies the extraordinary mechanical properties of spider dragline silk.</title>
        <authorList>
            <person name="Kono N."/>
            <person name="Nakamura H."/>
            <person name="Mori M."/>
            <person name="Yoshida Y."/>
            <person name="Ohtoshi R."/>
            <person name="Malay A.D."/>
            <person name="Moran D.A.P."/>
            <person name="Tomita M."/>
            <person name="Numata K."/>
            <person name="Arakawa K."/>
        </authorList>
    </citation>
    <scope>NUCLEOTIDE SEQUENCE</scope>
</reference>